<sequence>MKSQFAERALEKVVDLLESRFNLDRGFARGFILMFGGYAITNVILFLANLIVARTFGPSRYGQLIVIQTISNILVIPMLFGQDVVMIRHAADSGKHTSVVLSSALLVAVTMCISVLTVILGLPSINKWANTSPFLVVLGLLWAVFLTMKYWGGAVYRALKQFGQLASIDIIAASVVLVGVIVLWLSNRLELSFYLGVIGLSCGLYLTGMRLLRKYQDTKKLWAEMCNWLRPLMVWGSIYMVTGASGFFVNGADRIILNKYWGSEEVGLYGVYMSAASQLLLPFSLIFVNALFPHVAASRDKQSYLNMVNNFLKRFWWLIAGFNLLVTWIIVSLYGPGFQVRTLQMSVLSVAVCLNLWWQLRVPLMSSIDLYSFIYGTVSAVFISVASLYLSWQIIPILGIWGASGVIAVTALASFLAQEWYFRRFKYKLVGNR</sequence>
<dbReference type="GO" id="GO:0005886">
    <property type="term" value="C:plasma membrane"/>
    <property type="evidence" value="ECO:0007669"/>
    <property type="project" value="UniProtKB-SubCell"/>
</dbReference>
<feature type="transmembrane region" description="Helical" evidence="6">
    <location>
        <begin position="99"/>
        <end position="122"/>
    </location>
</feature>
<evidence type="ECO:0008006" key="9">
    <source>
        <dbReference type="Google" id="ProtNLM"/>
    </source>
</evidence>
<name>A0A1F5FB79_9BACT</name>
<feature type="transmembrane region" description="Helical" evidence="6">
    <location>
        <begin position="315"/>
        <end position="334"/>
    </location>
</feature>
<dbReference type="PANTHER" id="PTHR30250:SF11">
    <property type="entry name" value="O-ANTIGEN TRANSPORTER-RELATED"/>
    <property type="match status" value="1"/>
</dbReference>
<keyword evidence="3 6" id="KW-0812">Transmembrane</keyword>
<organism evidence="7 8">
    <name type="scientific">Candidatus Collierbacteria bacterium RIFOXYB1_FULL_49_13</name>
    <dbReference type="NCBI Taxonomy" id="1817728"/>
    <lineage>
        <taxon>Bacteria</taxon>
        <taxon>Candidatus Collieribacteriota</taxon>
    </lineage>
</organism>
<evidence type="ECO:0000256" key="4">
    <source>
        <dbReference type="ARBA" id="ARBA00022989"/>
    </source>
</evidence>
<dbReference type="InterPro" id="IPR050833">
    <property type="entry name" value="Poly_Biosynth_Transport"/>
</dbReference>
<feature type="transmembrane region" description="Helical" evidence="6">
    <location>
        <begin position="165"/>
        <end position="185"/>
    </location>
</feature>
<feature type="transmembrane region" description="Helical" evidence="6">
    <location>
        <begin position="398"/>
        <end position="417"/>
    </location>
</feature>
<feature type="transmembrane region" description="Helical" evidence="6">
    <location>
        <begin position="134"/>
        <end position="153"/>
    </location>
</feature>
<feature type="transmembrane region" description="Helical" evidence="6">
    <location>
        <begin position="370"/>
        <end position="392"/>
    </location>
</feature>
<evidence type="ECO:0000313" key="8">
    <source>
        <dbReference type="Proteomes" id="UP000176682"/>
    </source>
</evidence>
<accession>A0A1F5FB79</accession>
<dbReference type="AlphaFoldDB" id="A0A1F5FB79"/>
<dbReference type="Pfam" id="PF01943">
    <property type="entry name" value="Polysacc_synt"/>
    <property type="match status" value="1"/>
</dbReference>
<feature type="transmembrane region" description="Helical" evidence="6">
    <location>
        <begin position="232"/>
        <end position="249"/>
    </location>
</feature>
<evidence type="ECO:0000256" key="1">
    <source>
        <dbReference type="ARBA" id="ARBA00004651"/>
    </source>
</evidence>
<dbReference type="Proteomes" id="UP000176682">
    <property type="component" value="Unassembled WGS sequence"/>
</dbReference>
<protein>
    <recommendedName>
        <fullName evidence="9">Polysaccharide biosynthesis protein C-terminal domain-containing protein</fullName>
    </recommendedName>
</protein>
<comment type="caution">
    <text evidence="7">The sequence shown here is derived from an EMBL/GenBank/DDBJ whole genome shotgun (WGS) entry which is preliminary data.</text>
</comment>
<dbReference type="InterPro" id="IPR002797">
    <property type="entry name" value="Polysacc_synth"/>
</dbReference>
<gene>
    <name evidence="7" type="ORF">A2368_01165</name>
</gene>
<feature type="transmembrane region" description="Helical" evidence="6">
    <location>
        <begin position="30"/>
        <end position="52"/>
    </location>
</feature>
<feature type="transmembrane region" description="Helical" evidence="6">
    <location>
        <begin position="64"/>
        <end position="87"/>
    </location>
</feature>
<evidence type="ECO:0000256" key="3">
    <source>
        <dbReference type="ARBA" id="ARBA00022692"/>
    </source>
</evidence>
<proteinExistence type="predicted"/>
<feature type="transmembrane region" description="Helical" evidence="6">
    <location>
        <begin position="340"/>
        <end position="358"/>
    </location>
</feature>
<keyword evidence="5 6" id="KW-0472">Membrane</keyword>
<keyword evidence="4 6" id="KW-1133">Transmembrane helix</keyword>
<dbReference type="PANTHER" id="PTHR30250">
    <property type="entry name" value="PST FAMILY PREDICTED COLANIC ACID TRANSPORTER"/>
    <property type="match status" value="1"/>
</dbReference>
<evidence type="ECO:0000256" key="6">
    <source>
        <dbReference type="SAM" id="Phobius"/>
    </source>
</evidence>
<dbReference type="EMBL" id="MFAM01000071">
    <property type="protein sequence ID" value="OGD76852.1"/>
    <property type="molecule type" value="Genomic_DNA"/>
</dbReference>
<reference evidence="7 8" key="1">
    <citation type="journal article" date="2016" name="Nat. Commun.">
        <title>Thousands of microbial genomes shed light on interconnected biogeochemical processes in an aquifer system.</title>
        <authorList>
            <person name="Anantharaman K."/>
            <person name="Brown C.T."/>
            <person name="Hug L.A."/>
            <person name="Sharon I."/>
            <person name="Castelle C.J."/>
            <person name="Probst A.J."/>
            <person name="Thomas B.C."/>
            <person name="Singh A."/>
            <person name="Wilkins M.J."/>
            <person name="Karaoz U."/>
            <person name="Brodie E.L."/>
            <person name="Williams K.H."/>
            <person name="Hubbard S.S."/>
            <person name="Banfield J.F."/>
        </authorList>
    </citation>
    <scope>NUCLEOTIDE SEQUENCE [LARGE SCALE GENOMIC DNA]</scope>
</reference>
<comment type="subcellular location">
    <subcellularLocation>
        <location evidence="1">Cell membrane</location>
        <topology evidence="1">Multi-pass membrane protein</topology>
    </subcellularLocation>
</comment>
<evidence type="ECO:0000256" key="5">
    <source>
        <dbReference type="ARBA" id="ARBA00023136"/>
    </source>
</evidence>
<evidence type="ECO:0000256" key="2">
    <source>
        <dbReference type="ARBA" id="ARBA00022475"/>
    </source>
</evidence>
<keyword evidence="2" id="KW-1003">Cell membrane</keyword>
<feature type="transmembrane region" description="Helical" evidence="6">
    <location>
        <begin position="269"/>
        <end position="294"/>
    </location>
</feature>
<feature type="transmembrane region" description="Helical" evidence="6">
    <location>
        <begin position="191"/>
        <end position="212"/>
    </location>
</feature>
<evidence type="ECO:0000313" key="7">
    <source>
        <dbReference type="EMBL" id="OGD76852.1"/>
    </source>
</evidence>